<dbReference type="PANTHER" id="PTHR24243">
    <property type="entry name" value="G-PROTEIN COUPLED RECEPTOR"/>
    <property type="match status" value="1"/>
</dbReference>
<dbReference type="PROSITE" id="PS00237">
    <property type="entry name" value="G_PROTEIN_RECEP_F1_1"/>
    <property type="match status" value="1"/>
</dbReference>
<gene>
    <name evidence="12" type="primary">LOC102801508</name>
</gene>
<dbReference type="InterPro" id="IPR017452">
    <property type="entry name" value="GPCR_Rhodpsn_7TM"/>
</dbReference>
<dbReference type="CDD" id="cd00637">
    <property type="entry name" value="7tm_classA_rhodopsin-like"/>
    <property type="match status" value="1"/>
</dbReference>
<feature type="transmembrane region" description="Helical" evidence="9">
    <location>
        <begin position="175"/>
        <end position="198"/>
    </location>
</feature>
<evidence type="ECO:0000256" key="6">
    <source>
        <dbReference type="ARBA" id="ARBA00023170"/>
    </source>
</evidence>
<dbReference type="Pfam" id="PF00001">
    <property type="entry name" value="7tm_1"/>
    <property type="match status" value="1"/>
</dbReference>
<dbReference type="SUPFAM" id="SSF81321">
    <property type="entry name" value="Family A G protein-coupled receptor-like"/>
    <property type="match status" value="1"/>
</dbReference>
<keyword evidence="7 8" id="KW-0807">Transducer</keyword>
<feature type="transmembrane region" description="Helical" evidence="9">
    <location>
        <begin position="63"/>
        <end position="84"/>
    </location>
</feature>
<feature type="transmembrane region" description="Helical" evidence="9">
    <location>
        <begin position="261"/>
        <end position="285"/>
    </location>
</feature>
<evidence type="ECO:0000256" key="4">
    <source>
        <dbReference type="ARBA" id="ARBA00023040"/>
    </source>
</evidence>
<organism evidence="11 12">
    <name type="scientific">Saccoglossus kowalevskii</name>
    <name type="common">Acorn worm</name>
    <dbReference type="NCBI Taxonomy" id="10224"/>
    <lineage>
        <taxon>Eukaryota</taxon>
        <taxon>Metazoa</taxon>
        <taxon>Hemichordata</taxon>
        <taxon>Enteropneusta</taxon>
        <taxon>Harrimaniidae</taxon>
        <taxon>Saccoglossus</taxon>
    </lineage>
</organism>
<keyword evidence="6 8" id="KW-0675">Receptor</keyword>
<evidence type="ECO:0000259" key="10">
    <source>
        <dbReference type="PROSITE" id="PS50262"/>
    </source>
</evidence>
<name>A0ABM0LX46_SACKO</name>
<reference evidence="12" key="1">
    <citation type="submission" date="2025-08" db="UniProtKB">
        <authorList>
            <consortium name="RefSeq"/>
        </authorList>
    </citation>
    <scope>IDENTIFICATION</scope>
    <source>
        <tissue evidence="12">Testes</tissue>
    </source>
</reference>
<dbReference type="RefSeq" id="XP_006812337.1">
    <property type="nucleotide sequence ID" value="XM_006812274.1"/>
</dbReference>
<dbReference type="Proteomes" id="UP000694865">
    <property type="component" value="Unplaced"/>
</dbReference>
<dbReference type="GeneID" id="102801508"/>
<evidence type="ECO:0000256" key="5">
    <source>
        <dbReference type="ARBA" id="ARBA00023136"/>
    </source>
</evidence>
<evidence type="ECO:0000256" key="9">
    <source>
        <dbReference type="SAM" id="Phobius"/>
    </source>
</evidence>
<accession>A0ABM0LX46</accession>
<keyword evidence="5 9" id="KW-0472">Membrane</keyword>
<dbReference type="SMART" id="SM01381">
    <property type="entry name" value="7TM_GPCR_Srsx"/>
    <property type="match status" value="1"/>
</dbReference>
<protein>
    <submittedName>
        <fullName evidence="12">Mu-type opioid receptor-like</fullName>
    </submittedName>
</protein>
<feature type="transmembrane region" description="Helical" evidence="9">
    <location>
        <begin position="28"/>
        <end position="51"/>
    </location>
</feature>
<keyword evidence="4 8" id="KW-0297">G-protein coupled receptor</keyword>
<feature type="transmembrane region" description="Helical" evidence="9">
    <location>
        <begin position="224"/>
        <end position="249"/>
    </location>
</feature>
<dbReference type="PANTHER" id="PTHR24243:SF224">
    <property type="entry name" value="G-PROTEIN COUPLED RECEPTOR 19-RELATED"/>
    <property type="match status" value="1"/>
</dbReference>
<feature type="transmembrane region" description="Helical" evidence="9">
    <location>
        <begin position="96"/>
        <end position="119"/>
    </location>
</feature>
<dbReference type="InterPro" id="IPR000276">
    <property type="entry name" value="GPCR_Rhodpsn"/>
</dbReference>
<dbReference type="PRINTS" id="PR00237">
    <property type="entry name" value="GPCRRHODOPSN"/>
</dbReference>
<keyword evidence="3 9" id="KW-1133">Transmembrane helix</keyword>
<comment type="subcellular location">
    <subcellularLocation>
        <location evidence="1">Membrane</location>
        <topology evidence="1">Multi-pass membrane protein</topology>
    </subcellularLocation>
</comment>
<evidence type="ECO:0000256" key="1">
    <source>
        <dbReference type="ARBA" id="ARBA00004141"/>
    </source>
</evidence>
<keyword evidence="11" id="KW-1185">Reference proteome</keyword>
<evidence type="ECO:0000256" key="3">
    <source>
        <dbReference type="ARBA" id="ARBA00022989"/>
    </source>
</evidence>
<evidence type="ECO:0000256" key="2">
    <source>
        <dbReference type="ARBA" id="ARBA00022692"/>
    </source>
</evidence>
<sequence>MSSPNVGFNINWTYSGIPSVCQVEQEPLMYAVITIALLGFIGNALFIFVVARVKSMRTLPNYFIINLACTDLLCLFGFLLFPLLNALGATHIVMVVYLRVLFMDIATFTSIFTVLLITIDRYIAICHPLKASRIQGKRRMCNLTVLAWILGMCLGLCEYLPLTLSPINNTNTAKITLFLFLAFAVIPLICIGVLYGFIARRLMTADIILEKAHSRSKWRREKQVLLVCTLVLVVFFICILPQICMLIYAPFMLVTSMRVPVEMTMCFAVISPLMMIINFAVNPFIYNLPSRNQRRAFLLAFGGKRGKRYQNSFNSRNYSLTSV</sequence>
<evidence type="ECO:0000313" key="11">
    <source>
        <dbReference type="Proteomes" id="UP000694865"/>
    </source>
</evidence>
<proteinExistence type="inferred from homology"/>
<feature type="domain" description="G-protein coupled receptors family 1 profile" evidence="10">
    <location>
        <begin position="42"/>
        <end position="286"/>
    </location>
</feature>
<dbReference type="PROSITE" id="PS50262">
    <property type="entry name" value="G_PROTEIN_RECEP_F1_2"/>
    <property type="match status" value="1"/>
</dbReference>
<evidence type="ECO:0000256" key="8">
    <source>
        <dbReference type="RuleBase" id="RU000688"/>
    </source>
</evidence>
<comment type="similarity">
    <text evidence="8">Belongs to the G-protein coupled receptor 1 family.</text>
</comment>
<evidence type="ECO:0000256" key="7">
    <source>
        <dbReference type="ARBA" id="ARBA00023224"/>
    </source>
</evidence>
<dbReference type="Gene3D" id="1.20.1070.10">
    <property type="entry name" value="Rhodopsin 7-helix transmembrane proteins"/>
    <property type="match status" value="1"/>
</dbReference>
<evidence type="ECO:0000313" key="12">
    <source>
        <dbReference type="RefSeq" id="XP_006812337.1"/>
    </source>
</evidence>
<keyword evidence="2 8" id="KW-0812">Transmembrane</keyword>
<feature type="transmembrane region" description="Helical" evidence="9">
    <location>
        <begin position="140"/>
        <end position="163"/>
    </location>
</feature>